<dbReference type="InterPro" id="IPR038555">
    <property type="entry name" value="Zincin_1_sf"/>
</dbReference>
<dbReference type="Gene3D" id="3.30.2010.20">
    <property type="match status" value="1"/>
</dbReference>
<dbReference type="InterPro" id="IPR010428">
    <property type="entry name" value="Zincin_1"/>
</dbReference>
<reference evidence="1" key="1">
    <citation type="journal article" date="2014" name="Front. Microbiol.">
        <title>High frequency of phylogenetically diverse reductive dehalogenase-homologous genes in deep subseafloor sedimentary metagenomes.</title>
        <authorList>
            <person name="Kawai M."/>
            <person name="Futagami T."/>
            <person name="Toyoda A."/>
            <person name="Takaki Y."/>
            <person name="Nishi S."/>
            <person name="Hori S."/>
            <person name="Arai W."/>
            <person name="Tsubouchi T."/>
            <person name="Morono Y."/>
            <person name="Uchiyama I."/>
            <person name="Ito T."/>
            <person name="Fujiyama A."/>
            <person name="Inagaki F."/>
            <person name="Takami H."/>
        </authorList>
    </citation>
    <scope>NUCLEOTIDE SEQUENCE</scope>
    <source>
        <strain evidence="1">Expedition CK06-06</strain>
    </source>
</reference>
<evidence type="ECO:0000313" key="1">
    <source>
        <dbReference type="EMBL" id="GAI11571.1"/>
    </source>
</evidence>
<dbReference type="AlphaFoldDB" id="X1M0J3"/>
<dbReference type="Pfam" id="PF06262">
    <property type="entry name" value="Zincin_1"/>
    <property type="match status" value="1"/>
</dbReference>
<dbReference type="SUPFAM" id="SSF55486">
    <property type="entry name" value="Metalloproteases ('zincins'), catalytic domain"/>
    <property type="match status" value="1"/>
</dbReference>
<sequence>MSSIISERTLGMNREEFEWLVARAVNSLPEEFRTKLENIDVAVEDWPTRGQLNRLKLRQGQTLLGLYEGVPLTKRGGHYGLVPPDKITIFQKPIESKCKDKAEITAEIQRVVQHEIAHHFGIGDARLKQIESGEA</sequence>
<name>X1M0J3_9ZZZZ</name>
<proteinExistence type="predicted"/>
<gene>
    <name evidence="1" type="ORF">S06H3_22102</name>
</gene>
<protein>
    <recommendedName>
        <fullName evidence="2">Metallopeptidase family protein</fullName>
    </recommendedName>
</protein>
<dbReference type="EMBL" id="BARV01011738">
    <property type="protein sequence ID" value="GAI11571.1"/>
    <property type="molecule type" value="Genomic_DNA"/>
</dbReference>
<dbReference type="CDD" id="cd12952">
    <property type="entry name" value="MMP_ACEL2062"/>
    <property type="match status" value="1"/>
</dbReference>
<evidence type="ECO:0008006" key="2">
    <source>
        <dbReference type="Google" id="ProtNLM"/>
    </source>
</evidence>
<comment type="caution">
    <text evidence="1">The sequence shown here is derived from an EMBL/GenBank/DDBJ whole genome shotgun (WGS) entry which is preliminary data.</text>
</comment>
<organism evidence="1">
    <name type="scientific">marine sediment metagenome</name>
    <dbReference type="NCBI Taxonomy" id="412755"/>
    <lineage>
        <taxon>unclassified sequences</taxon>
        <taxon>metagenomes</taxon>
        <taxon>ecological metagenomes</taxon>
    </lineage>
</organism>
<accession>X1M0J3</accession>